<sequence>MRSEHVYRALTRIPNRFRLCQATARVTRVTHMPQTRTEDTVNNVLGDISKGKHGNVFEPVAIKPTPALDIITF</sequence>
<dbReference type="RefSeq" id="WP_147646540.1">
    <property type="nucleotide sequence ID" value="NZ_CP042806.1"/>
</dbReference>
<dbReference type="KEGG" id="talb:FTW19_04555"/>
<dbReference type="EMBL" id="CP042806">
    <property type="protein sequence ID" value="QEE27347.1"/>
    <property type="molecule type" value="Genomic_DNA"/>
</dbReference>
<accession>A0A5B9EAR5</accession>
<protein>
    <submittedName>
        <fullName evidence="1">Uncharacterized protein</fullName>
    </submittedName>
</protein>
<name>A0A5B9EAR5_9BACT</name>
<evidence type="ECO:0000313" key="2">
    <source>
        <dbReference type="Proteomes" id="UP000321820"/>
    </source>
</evidence>
<proteinExistence type="predicted"/>
<gene>
    <name evidence="1" type="ORF">FTW19_04555</name>
</gene>
<dbReference type="OrthoDB" id="123301at2"/>
<evidence type="ECO:0000313" key="1">
    <source>
        <dbReference type="EMBL" id="QEE27347.1"/>
    </source>
</evidence>
<dbReference type="Proteomes" id="UP000321820">
    <property type="component" value="Chromosome"/>
</dbReference>
<reference evidence="1 2" key="1">
    <citation type="submission" date="2019-08" db="EMBL/GenBank/DDBJ databases">
        <title>Complete genome sequence of Terriglobus albidus strain ORNL.</title>
        <authorList>
            <person name="Podar M."/>
        </authorList>
    </citation>
    <scope>NUCLEOTIDE SEQUENCE [LARGE SCALE GENOMIC DNA]</scope>
    <source>
        <strain evidence="1 2">ORNL</strain>
    </source>
</reference>
<keyword evidence="2" id="KW-1185">Reference proteome</keyword>
<dbReference type="AlphaFoldDB" id="A0A5B9EAR5"/>
<organism evidence="1 2">
    <name type="scientific">Terriglobus albidus</name>
    <dbReference type="NCBI Taxonomy" id="1592106"/>
    <lineage>
        <taxon>Bacteria</taxon>
        <taxon>Pseudomonadati</taxon>
        <taxon>Acidobacteriota</taxon>
        <taxon>Terriglobia</taxon>
        <taxon>Terriglobales</taxon>
        <taxon>Acidobacteriaceae</taxon>
        <taxon>Terriglobus</taxon>
    </lineage>
</organism>